<keyword evidence="1" id="KW-0812">Transmembrane</keyword>
<dbReference type="InterPro" id="IPR053259">
    <property type="entry name" value="Golvesin-related_Golgi"/>
</dbReference>
<feature type="transmembrane region" description="Helical" evidence="1">
    <location>
        <begin position="207"/>
        <end position="226"/>
    </location>
</feature>
<dbReference type="EMBL" id="HBNS01029150">
    <property type="protein sequence ID" value="CAE4622469.1"/>
    <property type="molecule type" value="Transcribed_RNA"/>
</dbReference>
<dbReference type="SUPFAM" id="SSF52540">
    <property type="entry name" value="P-loop containing nucleoside triphosphate hydrolases"/>
    <property type="match status" value="1"/>
</dbReference>
<evidence type="ECO:0008006" key="3">
    <source>
        <dbReference type="Google" id="ProtNLM"/>
    </source>
</evidence>
<dbReference type="Gene3D" id="3.40.50.300">
    <property type="entry name" value="P-loop containing nucleotide triphosphate hydrolases"/>
    <property type="match status" value="1"/>
</dbReference>
<name>A0A7S4RQV0_9STRA</name>
<gene>
    <name evidence="2" type="ORF">DBRI00130_LOCUS22920</name>
</gene>
<dbReference type="InterPro" id="IPR027417">
    <property type="entry name" value="P-loop_NTPase"/>
</dbReference>
<keyword evidence="1" id="KW-1133">Transmembrane helix</keyword>
<reference evidence="2" key="1">
    <citation type="submission" date="2021-01" db="EMBL/GenBank/DDBJ databases">
        <authorList>
            <person name="Corre E."/>
            <person name="Pelletier E."/>
            <person name="Niang G."/>
            <person name="Scheremetjew M."/>
            <person name="Finn R."/>
            <person name="Kale V."/>
            <person name="Holt S."/>
            <person name="Cochrane G."/>
            <person name="Meng A."/>
            <person name="Brown T."/>
            <person name="Cohen L."/>
        </authorList>
    </citation>
    <scope>NUCLEOTIDE SEQUENCE</scope>
    <source>
        <strain evidence="2">GSO104</strain>
    </source>
</reference>
<dbReference type="AlphaFoldDB" id="A0A7S4RQV0"/>
<organism evidence="2">
    <name type="scientific">Ditylum brightwellii</name>
    <dbReference type="NCBI Taxonomy" id="49249"/>
    <lineage>
        <taxon>Eukaryota</taxon>
        <taxon>Sar</taxon>
        <taxon>Stramenopiles</taxon>
        <taxon>Ochrophyta</taxon>
        <taxon>Bacillariophyta</taxon>
        <taxon>Mediophyceae</taxon>
        <taxon>Lithodesmiophycidae</taxon>
        <taxon>Lithodesmiales</taxon>
        <taxon>Lithodesmiaceae</taxon>
        <taxon>Ditylum</taxon>
    </lineage>
</organism>
<accession>A0A7S4RQV0</accession>
<proteinExistence type="predicted"/>
<dbReference type="PANTHER" id="PTHR32301:SF6">
    <property type="entry name" value="GOLVESIN-RELATED"/>
    <property type="match status" value="1"/>
</dbReference>
<protein>
    <recommendedName>
        <fullName evidence="3">Sulfotransferase domain-containing protein</fullName>
    </recommendedName>
</protein>
<keyword evidence="1" id="KW-0472">Membrane</keyword>
<dbReference type="PANTHER" id="PTHR32301">
    <property type="entry name" value="COUNTIN RECEPTOR CNR3-RELATED"/>
    <property type="match status" value="1"/>
</dbReference>
<sequence>MKDNGRRSARLPFTTPKKYSLSIPVETVGEEDIEGTAGAMVNGGFGHSGFIVHIPDNSKHTDDVVSVITAQDIQSYYDDASAQDEEAEIKSTDHVSVVKKIGSVVFSSSSTTQQSSKEEEDIDLSSIEIMHIDDLKDSRFRISDAFYDKKTRRCKKKKKKKKKELMIDVSDSQCDYDKCDSNTFTGMIISPPCYNEAEFLREKFRHVLVFGIFSVCILGSVVIFLSSQYHNSVPTSKDTDSADLKHLSPPESLGVSLPLEIEQHFSDWIEEDDNETRNDVPVFWSIPLTGNNAIEEYLGGCLGLTQASEIGIIGNGEDDEDSLKMVKVHGLSYLNVDLRTKHGIEHAKELHLVDKHSSASLTPDVVHTPLLYESAQLFENPEMKQGKIVVILRDPLERAVALYRRIRMIAGGKGALSQMTLADYANSDYVENNWLTRSLCNKPTGPLSIEDLNIAKEIMRKKALVGMYDDVPLALSYLRAIYDWDNEKKTTQENLTTTIKEGNDFTKDSYYHLSHCTTNGLKDAIRRESGGGHGQLLLEEGSLAWKLLKKENEFDIQLFEYAKMIHRYQFREKSGE</sequence>
<evidence type="ECO:0000313" key="2">
    <source>
        <dbReference type="EMBL" id="CAE4622469.1"/>
    </source>
</evidence>
<evidence type="ECO:0000256" key="1">
    <source>
        <dbReference type="SAM" id="Phobius"/>
    </source>
</evidence>